<keyword evidence="15" id="KW-1185">Reference proteome</keyword>
<dbReference type="Gene3D" id="2.170.130.10">
    <property type="entry name" value="TonB-dependent receptor, plug domain"/>
    <property type="match status" value="1"/>
</dbReference>
<dbReference type="InterPro" id="IPR023997">
    <property type="entry name" value="TonB-dep_OMP_SusC/RagA_CS"/>
</dbReference>
<dbReference type="PROSITE" id="PS52016">
    <property type="entry name" value="TONB_DEPENDENT_REC_3"/>
    <property type="match status" value="1"/>
</dbReference>
<feature type="signal peptide" evidence="11">
    <location>
        <begin position="1"/>
        <end position="21"/>
    </location>
</feature>
<organism evidence="14 15">
    <name type="scientific">Segetibacter aerophilus</name>
    <dbReference type="NCBI Taxonomy" id="670293"/>
    <lineage>
        <taxon>Bacteria</taxon>
        <taxon>Pseudomonadati</taxon>
        <taxon>Bacteroidota</taxon>
        <taxon>Chitinophagia</taxon>
        <taxon>Chitinophagales</taxon>
        <taxon>Chitinophagaceae</taxon>
        <taxon>Segetibacter</taxon>
    </lineage>
</organism>
<evidence type="ECO:0000256" key="2">
    <source>
        <dbReference type="ARBA" id="ARBA00022448"/>
    </source>
</evidence>
<dbReference type="Pfam" id="PF00593">
    <property type="entry name" value="TonB_dep_Rec_b-barrel"/>
    <property type="match status" value="1"/>
</dbReference>
<dbReference type="InterPro" id="IPR000531">
    <property type="entry name" value="Beta-barrel_TonB"/>
</dbReference>
<dbReference type="SUPFAM" id="SSF49464">
    <property type="entry name" value="Carboxypeptidase regulatory domain-like"/>
    <property type="match status" value="1"/>
</dbReference>
<dbReference type="EMBL" id="BJYT01000034">
    <property type="protein sequence ID" value="GEO11968.1"/>
    <property type="molecule type" value="Genomic_DNA"/>
</dbReference>
<evidence type="ECO:0000256" key="4">
    <source>
        <dbReference type="ARBA" id="ARBA00022692"/>
    </source>
</evidence>
<name>A0A512BJ18_9BACT</name>
<evidence type="ECO:0000256" key="7">
    <source>
        <dbReference type="ARBA" id="ARBA00023237"/>
    </source>
</evidence>
<comment type="similarity">
    <text evidence="8 9">Belongs to the TonB-dependent receptor family.</text>
</comment>
<keyword evidence="6 8" id="KW-0472">Membrane</keyword>
<reference evidence="14 15" key="1">
    <citation type="submission" date="2019-07" db="EMBL/GenBank/DDBJ databases">
        <title>Whole genome shotgun sequence of Segetibacter aerophilus NBRC 106135.</title>
        <authorList>
            <person name="Hosoyama A."/>
            <person name="Uohara A."/>
            <person name="Ohji S."/>
            <person name="Ichikawa N."/>
        </authorList>
    </citation>
    <scope>NUCLEOTIDE SEQUENCE [LARGE SCALE GENOMIC DNA]</scope>
    <source>
        <strain evidence="14 15">NBRC 106135</strain>
    </source>
</reference>
<protein>
    <submittedName>
        <fullName evidence="14">SusC/RagA family TonB-linked outer membrane protein</fullName>
    </submittedName>
</protein>
<feature type="chain" id="PRO_5021880906" evidence="11">
    <location>
        <begin position="22"/>
        <end position="1018"/>
    </location>
</feature>
<evidence type="ECO:0000256" key="1">
    <source>
        <dbReference type="ARBA" id="ARBA00004571"/>
    </source>
</evidence>
<evidence type="ECO:0000259" key="13">
    <source>
        <dbReference type="Pfam" id="PF07715"/>
    </source>
</evidence>
<evidence type="ECO:0000256" key="9">
    <source>
        <dbReference type="RuleBase" id="RU003357"/>
    </source>
</evidence>
<keyword evidence="2 8" id="KW-0813">Transport</keyword>
<feature type="domain" description="TonB-dependent receptor plug" evidence="13">
    <location>
        <begin position="117"/>
        <end position="232"/>
    </location>
</feature>
<evidence type="ECO:0000256" key="6">
    <source>
        <dbReference type="ARBA" id="ARBA00023136"/>
    </source>
</evidence>
<proteinExistence type="inferred from homology"/>
<feature type="region of interest" description="Disordered" evidence="10">
    <location>
        <begin position="35"/>
        <end position="54"/>
    </location>
</feature>
<dbReference type="NCBIfam" id="TIGR04056">
    <property type="entry name" value="OMP_RagA_SusC"/>
    <property type="match status" value="1"/>
</dbReference>
<feature type="domain" description="TonB-dependent receptor-like beta-barrel" evidence="12">
    <location>
        <begin position="418"/>
        <end position="969"/>
    </location>
</feature>
<sequence length="1018" mass="109944">MRKILLFMLLCLSFAATQVFAQTRTVTGKVTDEAGNPVVGASVQPKGSKGGTTTDAAGNFSLQLPANSRSLTISSVNYTAQDVAVTSGEVSVQLKASSGNLSEVVVVAYGTQKRAGLTGSVATIKGSDIENQPFTSVDKALQGQVAGLQSVAASGAPGSNQQIRIRGISSINASNAPLFVIDGVPANTNDLSRLTTSANILSTLNPNDIETITVLKDAASASIYGSRAANGVILVTTKKGRAGQTKFRFDTEVGQSSRAYNNDKYRPLTGDEYLAITREGLVNAGNPQATVDAQIASLGGNTNANFNWLDAVTRTGKQQQYNLSASGGNNNTTFYVSGGYFSQDGTTIATGLKRYNGAVRVTNKASERLNLGANINAGLVQQSTPSSGGAFANPVLSAYFLLPTRSAYLPDGKLNYLTAEFPNTSSFNTIALAGMDKRNLRELSLRGSAYAEYNILDNLKFKTQIGGDLSNLEEDQYNNPLYGDGAVLAAGSPAFGPNVVYNATTTGRAYAYYTRYFNWVWTNTLNYRHDFTTSGDISLNVLLGYEAQKNKQYTISAQGRGFVLSPTLYLQYPVSASTPTTSQASVSDYSFLSEFVSADFNFKDRYILSGSFRRDGSSRFGSNDKYGNFWAIGGSWNIDKEAFMASFEKISQLKLRASYGVNGNAGIGNYDFFPSYGVTTGSSYNSAPGSAPSNVGNLDLTWELNKPLNIGVDLGLLKGRLGVTIDWYRRVSDRLLLDVPLSSTTGFTSQRRNVGSMENKGFEFTVSGTPVQTRDFTWTTNFNIAYNKNKVLSIPAPIIGTFIIKEGLDVQTFYTRVYAGVDPANGDPLWYLDSAQTKTTNTYSSAVRTGYGSASPKFFGAFTNTFNYKGFSVEAQFNYQTGNYIQDAWGSFVIGAGANATFNKVARVLDRWKNPGDVTDMPKYIYGGNKSFQSFSSFYLNKGDFIRLRNLQVGYTLPKSLLASAHITNAFLYVRGTNLFTWVKDKNLGFDPEQGVSSQTNLDVFIPKTLTIGINLGF</sequence>
<dbReference type="Gene3D" id="2.40.170.20">
    <property type="entry name" value="TonB-dependent receptor, beta-barrel domain"/>
    <property type="match status" value="1"/>
</dbReference>
<evidence type="ECO:0000313" key="15">
    <source>
        <dbReference type="Proteomes" id="UP000321513"/>
    </source>
</evidence>
<dbReference type="Gene3D" id="2.60.40.1120">
    <property type="entry name" value="Carboxypeptidase-like, regulatory domain"/>
    <property type="match status" value="1"/>
</dbReference>
<evidence type="ECO:0000313" key="14">
    <source>
        <dbReference type="EMBL" id="GEO11968.1"/>
    </source>
</evidence>
<dbReference type="InterPro" id="IPR036942">
    <property type="entry name" value="Beta-barrel_TonB_sf"/>
</dbReference>
<evidence type="ECO:0000256" key="3">
    <source>
        <dbReference type="ARBA" id="ARBA00022452"/>
    </source>
</evidence>
<dbReference type="InterPro" id="IPR008969">
    <property type="entry name" value="CarboxyPept-like_regulatory"/>
</dbReference>
<dbReference type="Pfam" id="PF07715">
    <property type="entry name" value="Plug"/>
    <property type="match status" value="1"/>
</dbReference>
<dbReference type="RefSeq" id="WP_147206093.1">
    <property type="nucleotide sequence ID" value="NZ_BJYT01000034.1"/>
</dbReference>
<evidence type="ECO:0000256" key="8">
    <source>
        <dbReference type="PROSITE-ProRule" id="PRU01360"/>
    </source>
</evidence>
<dbReference type="FunFam" id="2.170.130.10:FF:000008">
    <property type="entry name" value="SusC/RagA family TonB-linked outer membrane protein"/>
    <property type="match status" value="1"/>
</dbReference>
<evidence type="ECO:0000256" key="11">
    <source>
        <dbReference type="SAM" id="SignalP"/>
    </source>
</evidence>
<keyword evidence="3 8" id="KW-1134">Transmembrane beta strand</keyword>
<dbReference type="GO" id="GO:0009279">
    <property type="term" value="C:cell outer membrane"/>
    <property type="evidence" value="ECO:0007669"/>
    <property type="project" value="UniProtKB-SubCell"/>
</dbReference>
<dbReference type="SUPFAM" id="SSF56935">
    <property type="entry name" value="Porins"/>
    <property type="match status" value="1"/>
</dbReference>
<dbReference type="InterPro" id="IPR012910">
    <property type="entry name" value="Plug_dom"/>
</dbReference>
<keyword evidence="7 8" id="KW-0998">Cell outer membrane</keyword>
<comment type="subcellular location">
    <subcellularLocation>
        <location evidence="1 8">Cell outer membrane</location>
        <topology evidence="1 8">Multi-pass membrane protein</topology>
    </subcellularLocation>
</comment>
<dbReference type="InterPro" id="IPR039426">
    <property type="entry name" value="TonB-dep_rcpt-like"/>
</dbReference>
<dbReference type="InterPro" id="IPR037066">
    <property type="entry name" value="Plug_dom_sf"/>
</dbReference>
<keyword evidence="11" id="KW-0732">Signal</keyword>
<keyword evidence="5 9" id="KW-0798">TonB box</keyword>
<evidence type="ECO:0000256" key="10">
    <source>
        <dbReference type="SAM" id="MobiDB-lite"/>
    </source>
</evidence>
<accession>A0A512BJ18</accession>
<gene>
    <name evidence="14" type="ORF">SAE01_44640</name>
</gene>
<dbReference type="Proteomes" id="UP000321513">
    <property type="component" value="Unassembled WGS sequence"/>
</dbReference>
<evidence type="ECO:0000259" key="12">
    <source>
        <dbReference type="Pfam" id="PF00593"/>
    </source>
</evidence>
<dbReference type="AlphaFoldDB" id="A0A512BJ18"/>
<dbReference type="NCBIfam" id="TIGR04057">
    <property type="entry name" value="SusC_RagA_signa"/>
    <property type="match status" value="1"/>
</dbReference>
<dbReference type="OrthoDB" id="9768177at2"/>
<keyword evidence="4 8" id="KW-0812">Transmembrane</keyword>
<dbReference type="InterPro" id="IPR023996">
    <property type="entry name" value="TonB-dep_OMP_SusC/RagA"/>
</dbReference>
<evidence type="ECO:0000256" key="5">
    <source>
        <dbReference type="ARBA" id="ARBA00023077"/>
    </source>
</evidence>
<dbReference type="Pfam" id="PF13715">
    <property type="entry name" value="CarbopepD_reg_2"/>
    <property type="match status" value="1"/>
</dbReference>
<comment type="caution">
    <text evidence="14">The sequence shown here is derived from an EMBL/GenBank/DDBJ whole genome shotgun (WGS) entry which is preliminary data.</text>
</comment>